<dbReference type="Pfam" id="PF04525">
    <property type="entry name" value="LOR"/>
    <property type="match status" value="1"/>
</dbReference>
<evidence type="ECO:0000313" key="4">
    <source>
        <dbReference type="Proteomes" id="UP000034947"/>
    </source>
</evidence>
<evidence type="ECO:0008006" key="5">
    <source>
        <dbReference type="Google" id="ProtNLM"/>
    </source>
</evidence>
<dbReference type="AlphaFoldDB" id="A0A0F8U659"/>
<dbReference type="Gene3D" id="2.40.160.200">
    <property type="entry name" value="LURP1-related"/>
    <property type="match status" value="1"/>
</dbReference>
<dbReference type="OrthoDB" id="97518at2759"/>
<keyword evidence="4" id="KW-1185">Reference proteome</keyword>
<feature type="region of interest" description="Disordered" evidence="2">
    <location>
        <begin position="1"/>
        <end position="24"/>
    </location>
</feature>
<reference evidence="3 4" key="1">
    <citation type="submission" date="2015-02" db="EMBL/GenBank/DDBJ databases">
        <title>Draft Genome Sequences of Two Closely-Related Aflatoxigenic Aspergillus Species Obtained from the Cote d'Ivoire.</title>
        <authorList>
            <person name="Moore G.G."/>
            <person name="Beltz S.B."/>
            <person name="Mack B.M."/>
        </authorList>
    </citation>
    <scope>NUCLEOTIDE SEQUENCE [LARGE SCALE GENOMIC DNA]</scope>
    <source>
        <strain evidence="3 4">SRRC1432</strain>
    </source>
</reference>
<dbReference type="InterPro" id="IPR025659">
    <property type="entry name" value="Tubby-like_C"/>
</dbReference>
<dbReference type="InterPro" id="IPR007612">
    <property type="entry name" value="LOR"/>
</dbReference>
<feature type="compositionally biased region" description="Basic residues" evidence="2">
    <location>
        <begin position="1"/>
        <end position="10"/>
    </location>
</feature>
<protein>
    <recommendedName>
        <fullName evidence="5">Tubby C-terminal-like domain-containing protein</fullName>
    </recommendedName>
</protein>
<organism evidence="3 4">
    <name type="scientific">Aspergillus ochraceoroseus</name>
    <dbReference type="NCBI Taxonomy" id="138278"/>
    <lineage>
        <taxon>Eukaryota</taxon>
        <taxon>Fungi</taxon>
        <taxon>Dikarya</taxon>
        <taxon>Ascomycota</taxon>
        <taxon>Pezizomycotina</taxon>
        <taxon>Eurotiomycetes</taxon>
        <taxon>Eurotiomycetidae</taxon>
        <taxon>Eurotiales</taxon>
        <taxon>Aspergillaceae</taxon>
        <taxon>Aspergillus</taxon>
        <taxon>Aspergillus subgen. Nidulantes</taxon>
    </lineage>
</organism>
<sequence length="237" mass="25718">MLGGHARARMNRLNSSGPRKALKAPDRPIAVRQEYITDLKTTLAVIPQGDARAVTAYRIHDADGVTQFTVSGRKYNGGRFCREFRDASGLPLFELHRKISLTSSSWAVTLPGSRGGHAELATGAPRLSFGTAVSGNFSLTFDNVAALATKRPEEKALTLVIERHGNILESFDVVDGDRKVAEVRESILYNKKLALRASSRRCTSHRPAMDVLVTPGVDMSLITIIAIIASDSVFASE</sequence>
<comment type="caution">
    <text evidence="3">The sequence shown here is derived from an EMBL/GenBank/DDBJ whole genome shotgun (WGS) entry which is preliminary data.</text>
</comment>
<gene>
    <name evidence="3" type="ORF">AOCH_005602</name>
</gene>
<name>A0A0F8U659_9EURO</name>
<evidence type="ECO:0000256" key="2">
    <source>
        <dbReference type="SAM" id="MobiDB-lite"/>
    </source>
</evidence>
<dbReference type="Proteomes" id="UP000034947">
    <property type="component" value="Unassembled WGS sequence"/>
</dbReference>
<dbReference type="SUPFAM" id="SSF54518">
    <property type="entry name" value="Tubby C-terminal domain-like"/>
    <property type="match status" value="1"/>
</dbReference>
<evidence type="ECO:0000313" key="3">
    <source>
        <dbReference type="EMBL" id="KKK15093.1"/>
    </source>
</evidence>
<comment type="similarity">
    <text evidence="1">Belongs to the LOR family.</text>
</comment>
<accession>A0A0F8U659</accession>
<dbReference type="InterPro" id="IPR038595">
    <property type="entry name" value="LOR_sf"/>
</dbReference>
<proteinExistence type="inferred from homology"/>
<evidence type="ECO:0000256" key="1">
    <source>
        <dbReference type="ARBA" id="ARBA00005437"/>
    </source>
</evidence>
<dbReference type="EMBL" id="JYKN01002810">
    <property type="protein sequence ID" value="KKK15093.1"/>
    <property type="molecule type" value="Genomic_DNA"/>
</dbReference>